<dbReference type="KEGG" id="vg:55609520"/>
<keyword evidence="2" id="KW-1185">Reference proteome</keyword>
<evidence type="ECO:0000313" key="1">
    <source>
        <dbReference type="EMBL" id="AXH67287.1"/>
    </source>
</evidence>
<sequence length="60" mass="6649">MMENKEQLEEGTKILIGREKAKAEVFSLGTNPDLIKALMLDGAHEGSVMHVVLKQVQLDN</sequence>
<dbReference type="Proteomes" id="UP000260216">
    <property type="component" value="Segment"/>
</dbReference>
<organism evidence="1 2">
    <name type="scientific">Streptomyces phage Wofford</name>
    <dbReference type="NCBI Taxonomy" id="2283267"/>
    <lineage>
        <taxon>Viruses</taxon>
        <taxon>Duplodnaviria</taxon>
        <taxon>Heunggongvirae</taxon>
        <taxon>Uroviricota</taxon>
        <taxon>Caudoviricetes</taxon>
        <taxon>Stanwilliamsviridae</taxon>
        <taxon>Boydwoodruffvirinae</taxon>
        <taxon>Karimacvirus</taxon>
        <taxon>Karimacvirus wofford</taxon>
        <taxon>Streptomyces virus Wofford</taxon>
    </lineage>
</organism>
<name>A0A345M9W6_9CAUD</name>
<gene>
    <name evidence="1" type="primary">112</name>
    <name evidence="1" type="ORF">SEA_WOFFORD_112</name>
</gene>
<dbReference type="RefSeq" id="YP_009839794.1">
    <property type="nucleotide sequence ID" value="NC_048722.1"/>
</dbReference>
<evidence type="ECO:0000313" key="2">
    <source>
        <dbReference type="Proteomes" id="UP000260216"/>
    </source>
</evidence>
<protein>
    <submittedName>
        <fullName evidence="1">Uncharacterized protein</fullName>
    </submittedName>
</protein>
<proteinExistence type="predicted"/>
<reference evidence="1 2" key="1">
    <citation type="submission" date="2018-07" db="EMBL/GenBank/DDBJ databases">
        <authorList>
            <person name="Wofford K.M."/>
            <person name="Typhair T.J."/>
            <person name="Gonzales M.A."/>
            <person name="Castillo J.C."/>
            <person name="Smith B.R."/>
            <person name="Klug H.M."/>
            <person name="Hughes L.E."/>
            <person name="Garlena R.A."/>
            <person name="Russell D.A."/>
            <person name="Pope W.H."/>
            <person name="Jacobs-Sera D."/>
            <person name="Hatfull G.F."/>
        </authorList>
    </citation>
    <scope>NUCLEOTIDE SEQUENCE [LARGE SCALE GENOMIC DNA]</scope>
</reference>
<dbReference type="GeneID" id="55609520"/>
<dbReference type="EMBL" id="MH576968">
    <property type="protein sequence ID" value="AXH67287.1"/>
    <property type="molecule type" value="Genomic_DNA"/>
</dbReference>
<accession>A0A345M9W6</accession>